<evidence type="ECO:0000313" key="10">
    <source>
        <dbReference type="EMBL" id="JAT50150.1"/>
    </source>
</evidence>
<evidence type="ECO:0000256" key="3">
    <source>
        <dbReference type="ARBA" id="ARBA00022729"/>
    </source>
</evidence>
<dbReference type="Pfam" id="PF08246">
    <property type="entry name" value="Inhibitor_I29"/>
    <property type="match status" value="1"/>
</dbReference>
<keyword evidence="4" id="KW-0378">Hydrolase</keyword>
<evidence type="ECO:0000256" key="6">
    <source>
        <dbReference type="ARBA" id="ARBA00023157"/>
    </source>
</evidence>
<dbReference type="SUPFAM" id="SSF54001">
    <property type="entry name" value="Cysteine proteinases"/>
    <property type="match status" value="1"/>
</dbReference>
<sequence>MGFPSNLIVLILSMFAIIPLMNCSMEHNEITESWRSEEEVKWLFEDWQVKHDKSYQNKEEKERKFEIFRSNLLFIDEHNRLENNHSYIVGLNSLADLSNEEYRSIYLTPQLNMSEILYTPVTDWELQMEEETQQPSSIDWRDKGAVGPVKNQGSCSSCWAFTAIATVEGINAIVTGNLITLSEQELVDCDMSNTHCQPGHTHKAFKYIQRNGGIDTDTNYPYKARQEVCKSNRNQVVTIDGYSWASKNNERGLKLQVSRQPVGSAIDASGPELQLYKRGVFNEYCGTTQNHAVTIVGYGTEGGMDYWLIKNSYGKKWGDGGYIKLRRNVSDRVGKCGIAEWPVYPLKSRGPKSHRSNQVSQ</sequence>
<keyword evidence="6" id="KW-1015">Disulfide bond</keyword>
<dbReference type="EMBL" id="GDJX01017786">
    <property type="protein sequence ID" value="JAT50150.1"/>
    <property type="molecule type" value="Transcribed_RNA"/>
</dbReference>
<keyword evidence="5" id="KW-0788">Thiol protease</keyword>
<dbReference type="SMART" id="SM00645">
    <property type="entry name" value="Pept_C1"/>
    <property type="match status" value="1"/>
</dbReference>
<dbReference type="InterPro" id="IPR013128">
    <property type="entry name" value="Peptidase_C1A"/>
</dbReference>
<keyword evidence="2" id="KW-0645">Protease</keyword>
<gene>
    <name evidence="10" type="primary">RD21A_2</name>
    <name evidence="10" type="ORF">g.91329</name>
</gene>
<feature type="domain" description="Peptidase C1A papain C-terminal" evidence="8">
    <location>
        <begin position="134"/>
        <end position="346"/>
    </location>
</feature>
<dbReference type="Gene3D" id="3.90.70.10">
    <property type="entry name" value="Cysteine proteinases"/>
    <property type="match status" value="1"/>
</dbReference>
<reference evidence="10" key="1">
    <citation type="submission" date="2015-07" db="EMBL/GenBank/DDBJ databases">
        <title>Transcriptome Assembly of Anthurium amnicola.</title>
        <authorList>
            <person name="Suzuki J."/>
        </authorList>
    </citation>
    <scope>NUCLEOTIDE SEQUENCE</scope>
</reference>
<dbReference type="CDD" id="cd02248">
    <property type="entry name" value="Peptidase_C1A"/>
    <property type="match status" value="1"/>
</dbReference>
<dbReference type="GO" id="GO:0008234">
    <property type="term" value="F:cysteine-type peptidase activity"/>
    <property type="evidence" value="ECO:0007669"/>
    <property type="project" value="UniProtKB-KW"/>
</dbReference>
<dbReference type="FunFam" id="3.90.70.10:FF:000067">
    <property type="entry name" value="Senescence-specific cysteine protease"/>
    <property type="match status" value="1"/>
</dbReference>
<organism evidence="10">
    <name type="scientific">Anthurium amnicola</name>
    <dbReference type="NCBI Taxonomy" id="1678845"/>
    <lineage>
        <taxon>Eukaryota</taxon>
        <taxon>Viridiplantae</taxon>
        <taxon>Streptophyta</taxon>
        <taxon>Embryophyta</taxon>
        <taxon>Tracheophyta</taxon>
        <taxon>Spermatophyta</taxon>
        <taxon>Magnoliopsida</taxon>
        <taxon>Liliopsida</taxon>
        <taxon>Araceae</taxon>
        <taxon>Pothoideae</taxon>
        <taxon>Potheae</taxon>
        <taxon>Anthurium</taxon>
    </lineage>
</organism>
<evidence type="ECO:0000256" key="1">
    <source>
        <dbReference type="ARBA" id="ARBA00008455"/>
    </source>
</evidence>
<dbReference type="Pfam" id="PF00112">
    <property type="entry name" value="Peptidase_C1"/>
    <property type="match status" value="1"/>
</dbReference>
<protein>
    <submittedName>
        <fullName evidence="10">Cysteine proteinase RD21a</fullName>
    </submittedName>
</protein>
<evidence type="ECO:0000259" key="9">
    <source>
        <dbReference type="SMART" id="SM00848"/>
    </source>
</evidence>
<accession>A0A1D1Y688</accession>
<evidence type="ECO:0000259" key="8">
    <source>
        <dbReference type="SMART" id="SM00645"/>
    </source>
</evidence>
<evidence type="ECO:0000256" key="4">
    <source>
        <dbReference type="ARBA" id="ARBA00022801"/>
    </source>
</evidence>
<dbReference type="InterPro" id="IPR039417">
    <property type="entry name" value="Peptidase_C1A_papain-like"/>
</dbReference>
<dbReference type="GO" id="GO:0006508">
    <property type="term" value="P:proteolysis"/>
    <property type="evidence" value="ECO:0007669"/>
    <property type="project" value="UniProtKB-KW"/>
</dbReference>
<evidence type="ECO:0000256" key="5">
    <source>
        <dbReference type="ARBA" id="ARBA00022807"/>
    </source>
</evidence>
<dbReference type="InterPro" id="IPR038765">
    <property type="entry name" value="Papain-like_cys_pep_sf"/>
</dbReference>
<dbReference type="InterPro" id="IPR013201">
    <property type="entry name" value="Prot_inhib_I29"/>
</dbReference>
<dbReference type="InterPro" id="IPR000668">
    <property type="entry name" value="Peptidase_C1A_C"/>
</dbReference>
<dbReference type="AlphaFoldDB" id="A0A1D1Y688"/>
<dbReference type="SMART" id="SM00848">
    <property type="entry name" value="Inhibitor_I29"/>
    <property type="match status" value="1"/>
</dbReference>
<dbReference type="PRINTS" id="PR00705">
    <property type="entry name" value="PAPAIN"/>
</dbReference>
<feature type="chain" id="PRO_5018780531" evidence="7">
    <location>
        <begin position="24"/>
        <end position="361"/>
    </location>
</feature>
<proteinExistence type="inferred from homology"/>
<dbReference type="PANTHER" id="PTHR12411">
    <property type="entry name" value="CYSTEINE PROTEASE FAMILY C1-RELATED"/>
    <property type="match status" value="1"/>
</dbReference>
<feature type="signal peptide" evidence="7">
    <location>
        <begin position="1"/>
        <end position="23"/>
    </location>
</feature>
<keyword evidence="3 7" id="KW-0732">Signal</keyword>
<evidence type="ECO:0000256" key="7">
    <source>
        <dbReference type="SAM" id="SignalP"/>
    </source>
</evidence>
<name>A0A1D1Y688_9ARAE</name>
<comment type="similarity">
    <text evidence="1">Belongs to the peptidase C1 family.</text>
</comment>
<evidence type="ECO:0000256" key="2">
    <source>
        <dbReference type="ARBA" id="ARBA00022670"/>
    </source>
</evidence>
<feature type="domain" description="Cathepsin propeptide inhibitor" evidence="9">
    <location>
        <begin position="44"/>
        <end position="102"/>
    </location>
</feature>